<reference evidence="4" key="1">
    <citation type="journal article" date="2019" name="Int. J. Syst. Evol. Microbiol.">
        <title>The Global Catalogue of Microorganisms (GCM) 10K type strain sequencing project: providing services to taxonomists for standard genome sequencing and annotation.</title>
        <authorList>
            <consortium name="The Broad Institute Genomics Platform"/>
            <consortium name="The Broad Institute Genome Sequencing Center for Infectious Disease"/>
            <person name="Wu L."/>
            <person name="Ma J."/>
        </authorList>
    </citation>
    <scope>NUCLEOTIDE SEQUENCE [LARGE SCALE GENOMIC DNA]</scope>
    <source>
        <strain evidence="4">JCM 32226</strain>
    </source>
</reference>
<dbReference type="EMBL" id="BAABFC010000013">
    <property type="protein sequence ID" value="GAA4499916.1"/>
    <property type="molecule type" value="Genomic_DNA"/>
</dbReference>
<gene>
    <name evidence="3" type="ORF">GCM10023095_20800</name>
</gene>
<name>A0ABP8QAD1_9GAMM</name>
<dbReference type="SMART" id="SM00471">
    <property type="entry name" value="HDc"/>
    <property type="match status" value="1"/>
</dbReference>
<dbReference type="Gene3D" id="1.10.3210.10">
    <property type="entry name" value="Hypothetical protein af1432"/>
    <property type="match status" value="1"/>
</dbReference>
<dbReference type="InterPro" id="IPR037522">
    <property type="entry name" value="HD_GYP_dom"/>
</dbReference>
<feature type="domain" description="HD-GYP" evidence="2">
    <location>
        <begin position="76"/>
        <end position="272"/>
    </location>
</feature>
<dbReference type="InterPro" id="IPR003607">
    <property type="entry name" value="HD/PDEase_dom"/>
</dbReference>
<dbReference type="InterPro" id="IPR052020">
    <property type="entry name" value="Cyclic_di-GMP/3'3'-cGAMP_PDE"/>
</dbReference>
<keyword evidence="4" id="KW-1185">Reference proteome</keyword>
<evidence type="ECO:0000313" key="3">
    <source>
        <dbReference type="EMBL" id="GAA4499916.1"/>
    </source>
</evidence>
<accession>A0ABP8QAD1</accession>
<evidence type="ECO:0000313" key="4">
    <source>
        <dbReference type="Proteomes" id="UP001501321"/>
    </source>
</evidence>
<comment type="caution">
    <text evidence="3">The sequence shown here is derived from an EMBL/GenBank/DDBJ whole genome shotgun (WGS) entry which is preliminary data.</text>
</comment>
<feature type="transmembrane region" description="Helical" evidence="1">
    <location>
        <begin position="45"/>
        <end position="62"/>
    </location>
</feature>
<feature type="transmembrane region" description="Helical" evidence="1">
    <location>
        <begin position="12"/>
        <end position="33"/>
    </location>
</feature>
<keyword evidence="1" id="KW-1133">Transmembrane helix</keyword>
<sequence>MRMLRPQWRIVLLYLVAGSLWIFFSDLLVAQLVRDPVWILRVQSIKGWLFILITAALLFVLIRRDLNRMRAANQALVESYDQTIRGWVRVMDLRHKETRDHTRRVTLMTLALARRAGIDDAGQLKQIERGALLHDIGKIGIPDAILIKPGKLDAQEWQQMQQHVTIGHRLVSDIAFLRPCADIPHYHHEKWDGSGYPEGLQGEAIPLAARLFALVDVWDALSHPRVYKAAWPEPEVLSYLAEHSGRHFDPQLVKLFINHYPDLKAELATALAQQAD</sequence>
<dbReference type="Pfam" id="PF13487">
    <property type="entry name" value="HD_5"/>
    <property type="match status" value="1"/>
</dbReference>
<dbReference type="PANTHER" id="PTHR45228">
    <property type="entry name" value="CYCLIC DI-GMP PHOSPHODIESTERASE TM_0186-RELATED"/>
    <property type="match status" value="1"/>
</dbReference>
<keyword evidence="1" id="KW-0472">Membrane</keyword>
<dbReference type="PANTHER" id="PTHR45228:SF1">
    <property type="entry name" value="CYCLIC DI-GMP PHOSPHODIESTERASE TM_0186"/>
    <property type="match status" value="1"/>
</dbReference>
<evidence type="ECO:0000259" key="2">
    <source>
        <dbReference type="PROSITE" id="PS51832"/>
    </source>
</evidence>
<keyword evidence="1" id="KW-0812">Transmembrane</keyword>
<organism evidence="3 4">
    <name type="scientific">Pseudaeromonas paramecii</name>
    <dbReference type="NCBI Taxonomy" id="2138166"/>
    <lineage>
        <taxon>Bacteria</taxon>
        <taxon>Pseudomonadati</taxon>
        <taxon>Pseudomonadota</taxon>
        <taxon>Gammaproteobacteria</taxon>
        <taxon>Aeromonadales</taxon>
        <taxon>Aeromonadaceae</taxon>
        <taxon>Pseudaeromonas</taxon>
    </lineage>
</organism>
<dbReference type="SUPFAM" id="SSF109604">
    <property type="entry name" value="HD-domain/PDEase-like"/>
    <property type="match status" value="1"/>
</dbReference>
<evidence type="ECO:0000256" key="1">
    <source>
        <dbReference type="SAM" id="Phobius"/>
    </source>
</evidence>
<dbReference type="CDD" id="cd00077">
    <property type="entry name" value="HDc"/>
    <property type="match status" value="1"/>
</dbReference>
<dbReference type="Proteomes" id="UP001501321">
    <property type="component" value="Unassembled WGS sequence"/>
</dbReference>
<proteinExistence type="predicted"/>
<dbReference type="PROSITE" id="PS51832">
    <property type="entry name" value="HD_GYP"/>
    <property type="match status" value="1"/>
</dbReference>
<protein>
    <recommendedName>
        <fullName evidence="2">HD-GYP domain-containing protein</fullName>
    </recommendedName>
</protein>